<dbReference type="PROSITE" id="PS50056">
    <property type="entry name" value="TYR_PHOSPHATASE_2"/>
    <property type="match status" value="1"/>
</dbReference>
<dbReference type="InterPro" id="IPR057023">
    <property type="entry name" value="PTP-SAK"/>
</dbReference>
<dbReference type="InterPro" id="IPR029021">
    <property type="entry name" value="Prot-tyrosine_phosphatase-like"/>
</dbReference>
<comment type="caution">
    <text evidence="3">The sequence shown here is derived from an EMBL/GenBank/DDBJ whole genome shotgun (WGS) entry which is preliminary data.</text>
</comment>
<dbReference type="InterPro" id="IPR016130">
    <property type="entry name" value="Tyr_Pase_AS"/>
</dbReference>
<dbReference type="OrthoDB" id="432447at2759"/>
<protein>
    <recommendedName>
        <fullName evidence="2">Tyrosine specific protein phosphatases domain-containing protein</fullName>
    </recommendedName>
</protein>
<dbReference type="PROSITE" id="PS00383">
    <property type="entry name" value="TYR_PHOSPHATASE_1"/>
    <property type="match status" value="1"/>
</dbReference>
<dbReference type="CDD" id="cd14494">
    <property type="entry name" value="PTP_DSP_cys"/>
    <property type="match status" value="1"/>
</dbReference>
<proteinExistence type="predicted"/>
<name>A0A835XMM5_9CHLO</name>
<dbReference type="Pfam" id="PF22784">
    <property type="entry name" value="PTP-SAK"/>
    <property type="match status" value="1"/>
</dbReference>
<evidence type="ECO:0000256" key="1">
    <source>
        <dbReference type="ARBA" id="ARBA00022801"/>
    </source>
</evidence>
<dbReference type="Gene3D" id="3.90.190.10">
    <property type="entry name" value="Protein tyrosine phosphatase superfamily"/>
    <property type="match status" value="1"/>
</dbReference>
<evidence type="ECO:0000259" key="2">
    <source>
        <dbReference type="PROSITE" id="PS50056"/>
    </source>
</evidence>
<gene>
    <name evidence="3" type="ORF">HYH03_017410</name>
</gene>
<keyword evidence="1" id="KW-0378">Hydrolase</keyword>
<dbReference type="Proteomes" id="UP000612055">
    <property type="component" value="Unassembled WGS sequence"/>
</dbReference>
<organism evidence="3 4">
    <name type="scientific">Edaphochlamys debaryana</name>
    <dbReference type="NCBI Taxonomy" id="47281"/>
    <lineage>
        <taxon>Eukaryota</taxon>
        <taxon>Viridiplantae</taxon>
        <taxon>Chlorophyta</taxon>
        <taxon>core chlorophytes</taxon>
        <taxon>Chlorophyceae</taxon>
        <taxon>CS clade</taxon>
        <taxon>Chlamydomonadales</taxon>
        <taxon>Chlamydomonadales incertae sedis</taxon>
        <taxon>Edaphochlamys</taxon>
    </lineage>
</organism>
<dbReference type="InterPro" id="IPR000387">
    <property type="entry name" value="Tyr_Pase_dom"/>
</dbReference>
<dbReference type="GO" id="GO:0016791">
    <property type="term" value="F:phosphatase activity"/>
    <property type="evidence" value="ECO:0007669"/>
    <property type="project" value="UniProtKB-ARBA"/>
</dbReference>
<evidence type="ECO:0000313" key="3">
    <source>
        <dbReference type="EMBL" id="KAG2483755.1"/>
    </source>
</evidence>
<sequence>MPLSGNKHPFHPSLSARPPLQVVVHCWGGGGRTGLALAAWLVRGHGMEPEAAAEHVESYAKAQGASRRADVAQLREWLDK</sequence>
<dbReference type="SUPFAM" id="SSF52799">
    <property type="entry name" value="(Phosphotyrosine protein) phosphatases II"/>
    <property type="match status" value="1"/>
</dbReference>
<feature type="domain" description="Tyrosine specific protein phosphatases" evidence="2">
    <location>
        <begin position="18"/>
        <end position="58"/>
    </location>
</feature>
<evidence type="ECO:0000313" key="4">
    <source>
        <dbReference type="Proteomes" id="UP000612055"/>
    </source>
</evidence>
<reference evidence="3" key="1">
    <citation type="journal article" date="2020" name="bioRxiv">
        <title>Comparative genomics of Chlamydomonas.</title>
        <authorList>
            <person name="Craig R.J."/>
            <person name="Hasan A.R."/>
            <person name="Ness R.W."/>
            <person name="Keightley P.D."/>
        </authorList>
    </citation>
    <scope>NUCLEOTIDE SEQUENCE</scope>
    <source>
        <strain evidence="3">CCAP 11/70</strain>
    </source>
</reference>
<accession>A0A835XMM5</accession>
<dbReference type="AlphaFoldDB" id="A0A835XMM5"/>
<dbReference type="EMBL" id="JAEHOE010000167">
    <property type="protein sequence ID" value="KAG2483755.1"/>
    <property type="molecule type" value="Genomic_DNA"/>
</dbReference>
<keyword evidence="4" id="KW-1185">Reference proteome</keyword>